<sequence>DAGSTSNMPKHAIQCFGQNVADAAMDGEAMEHSDGSISAAFAGARQRPVNITHHAHTNAEARLVLNTCSLTANIVKWVAQSTRAPHLVNDRGL</sequence>
<proteinExistence type="predicted"/>
<name>A0AAD7N6T7_9AGAR</name>
<reference evidence="1" key="1">
    <citation type="submission" date="2023-03" db="EMBL/GenBank/DDBJ databases">
        <title>Massive genome expansion in bonnet fungi (Mycena s.s.) driven by repeated elements and novel gene families across ecological guilds.</title>
        <authorList>
            <consortium name="Lawrence Berkeley National Laboratory"/>
            <person name="Harder C.B."/>
            <person name="Miyauchi S."/>
            <person name="Viragh M."/>
            <person name="Kuo A."/>
            <person name="Thoen E."/>
            <person name="Andreopoulos B."/>
            <person name="Lu D."/>
            <person name="Skrede I."/>
            <person name="Drula E."/>
            <person name="Henrissat B."/>
            <person name="Morin E."/>
            <person name="Kohler A."/>
            <person name="Barry K."/>
            <person name="LaButti K."/>
            <person name="Morin E."/>
            <person name="Salamov A."/>
            <person name="Lipzen A."/>
            <person name="Mereny Z."/>
            <person name="Hegedus B."/>
            <person name="Baldrian P."/>
            <person name="Stursova M."/>
            <person name="Weitz H."/>
            <person name="Taylor A."/>
            <person name="Grigoriev I.V."/>
            <person name="Nagy L.G."/>
            <person name="Martin F."/>
            <person name="Kauserud H."/>
        </authorList>
    </citation>
    <scope>NUCLEOTIDE SEQUENCE</scope>
    <source>
        <strain evidence="1">CBHHK188m</strain>
    </source>
</reference>
<organism evidence="1 2">
    <name type="scientific">Mycena maculata</name>
    <dbReference type="NCBI Taxonomy" id="230809"/>
    <lineage>
        <taxon>Eukaryota</taxon>
        <taxon>Fungi</taxon>
        <taxon>Dikarya</taxon>
        <taxon>Basidiomycota</taxon>
        <taxon>Agaricomycotina</taxon>
        <taxon>Agaricomycetes</taxon>
        <taxon>Agaricomycetidae</taxon>
        <taxon>Agaricales</taxon>
        <taxon>Marasmiineae</taxon>
        <taxon>Mycenaceae</taxon>
        <taxon>Mycena</taxon>
    </lineage>
</organism>
<dbReference type="EMBL" id="JARJLG010000091">
    <property type="protein sequence ID" value="KAJ7748170.1"/>
    <property type="molecule type" value="Genomic_DNA"/>
</dbReference>
<gene>
    <name evidence="1" type="ORF">DFH07DRAFT_681021</name>
</gene>
<evidence type="ECO:0000313" key="1">
    <source>
        <dbReference type="EMBL" id="KAJ7748170.1"/>
    </source>
</evidence>
<protein>
    <submittedName>
        <fullName evidence="1">Uncharacterized protein</fullName>
    </submittedName>
</protein>
<accession>A0AAD7N6T7</accession>
<comment type="caution">
    <text evidence="1">The sequence shown here is derived from an EMBL/GenBank/DDBJ whole genome shotgun (WGS) entry which is preliminary data.</text>
</comment>
<feature type="non-terminal residue" evidence="1">
    <location>
        <position position="1"/>
    </location>
</feature>
<feature type="non-terminal residue" evidence="1">
    <location>
        <position position="93"/>
    </location>
</feature>
<evidence type="ECO:0000313" key="2">
    <source>
        <dbReference type="Proteomes" id="UP001215280"/>
    </source>
</evidence>
<dbReference type="AlphaFoldDB" id="A0AAD7N6T7"/>
<keyword evidence="2" id="KW-1185">Reference proteome</keyword>
<dbReference type="Proteomes" id="UP001215280">
    <property type="component" value="Unassembled WGS sequence"/>
</dbReference>